<keyword evidence="1" id="KW-0812">Transmembrane</keyword>
<dbReference type="AlphaFoldDB" id="E0VEN2"/>
<evidence type="ECO:0000313" key="4">
    <source>
        <dbReference type="Proteomes" id="UP000009046"/>
    </source>
</evidence>
<sequence length="135" mass="15398">MFVSYVRTFFLRLPVFSSVFGHQIRFTHSQKIILISVTSGIVVTALIARYLRRRKNVSLNNFKLMSGYKKSKGIKCPVDGISSKGVHRQNSVFSNLNYNEKMSAFSRNSIYDINTETLNNDLLTPQQLGLMVQSE</sequence>
<dbReference type="CTD" id="8234253"/>
<name>E0VEN2_PEDHC</name>
<evidence type="ECO:0000313" key="3">
    <source>
        <dbReference type="EnsemblMetazoa" id="PHUM136680-PA"/>
    </source>
</evidence>
<dbReference type="VEuPathDB" id="VectorBase:PHUM136680"/>
<reference evidence="3" key="3">
    <citation type="submission" date="2021-02" db="UniProtKB">
        <authorList>
            <consortium name="EnsemblMetazoa"/>
        </authorList>
    </citation>
    <scope>IDENTIFICATION</scope>
    <source>
        <strain evidence="3">USDA</strain>
    </source>
</reference>
<dbReference type="KEGG" id="phu:Phum_PHUM136680"/>
<dbReference type="EMBL" id="AAZO01001579">
    <property type="status" value="NOT_ANNOTATED_CDS"/>
    <property type="molecule type" value="Genomic_DNA"/>
</dbReference>
<reference evidence="2" key="2">
    <citation type="submission" date="2007-04" db="EMBL/GenBank/DDBJ databases">
        <title>The genome of the human body louse.</title>
        <authorList>
            <consortium name="The Human Body Louse Genome Consortium"/>
            <person name="Kirkness E."/>
            <person name="Walenz B."/>
            <person name="Hass B."/>
            <person name="Bruggner R."/>
            <person name="Strausberg R."/>
        </authorList>
    </citation>
    <scope>NUCLEOTIDE SEQUENCE</scope>
    <source>
        <strain evidence="2">USDA</strain>
    </source>
</reference>
<keyword evidence="1" id="KW-0472">Membrane</keyword>
<dbReference type="GeneID" id="8234253"/>
<keyword evidence="1" id="KW-1133">Transmembrane helix</keyword>
<keyword evidence="4" id="KW-1185">Reference proteome</keyword>
<accession>E0VEN2</accession>
<organism>
    <name type="scientific">Pediculus humanus subsp. corporis</name>
    <name type="common">Body louse</name>
    <dbReference type="NCBI Taxonomy" id="121224"/>
    <lineage>
        <taxon>Eukaryota</taxon>
        <taxon>Metazoa</taxon>
        <taxon>Ecdysozoa</taxon>
        <taxon>Arthropoda</taxon>
        <taxon>Hexapoda</taxon>
        <taxon>Insecta</taxon>
        <taxon>Pterygota</taxon>
        <taxon>Neoptera</taxon>
        <taxon>Paraneoptera</taxon>
        <taxon>Psocodea</taxon>
        <taxon>Troctomorpha</taxon>
        <taxon>Phthiraptera</taxon>
        <taxon>Anoplura</taxon>
        <taxon>Pediculidae</taxon>
        <taxon>Pediculus</taxon>
    </lineage>
</organism>
<dbReference type="EMBL" id="DS235093">
    <property type="protein sequence ID" value="EEB11838.1"/>
    <property type="molecule type" value="Genomic_DNA"/>
</dbReference>
<dbReference type="RefSeq" id="XP_002424576.1">
    <property type="nucleotide sequence ID" value="XM_002424531.1"/>
</dbReference>
<reference evidence="2" key="1">
    <citation type="submission" date="2007-04" db="EMBL/GenBank/DDBJ databases">
        <title>Annotation of Pediculus humanus corporis strain USDA.</title>
        <authorList>
            <person name="Kirkness E."/>
            <person name="Hannick L."/>
            <person name="Hass B."/>
            <person name="Bruggner R."/>
            <person name="Lawson D."/>
            <person name="Bidwell S."/>
            <person name="Joardar V."/>
            <person name="Caler E."/>
            <person name="Walenz B."/>
            <person name="Inman J."/>
            <person name="Schobel S."/>
            <person name="Galinsky K."/>
            <person name="Amedeo P."/>
            <person name="Strausberg R."/>
        </authorList>
    </citation>
    <scope>NUCLEOTIDE SEQUENCE</scope>
    <source>
        <strain evidence="2">USDA</strain>
    </source>
</reference>
<feature type="transmembrane region" description="Helical" evidence="1">
    <location>
        <begin position="31"/>
        <end position="51"/>
    </location>
</feature>
<evidence type="ECO:0000256" key="1">
    <source>
        <dbReference type="SAM" id="Phobius"/>
    </source>
</evidence>
<evidence type="ECO:0000313" key="2">
    <source>
        <dbReference type="EMBL" id="EEB11838.1"/>
    </source>
</evidence>
<dbReference type="OrthoDB" id="6759640at2759"/>
<dbReference type="HOGENOM" id="CLU_1888260_0_0_1"/>
<gene>
    <name evidence="3" type="primary">8234253</name>
    <name evidence="2" type="ORF">Phum_PHUM136680</name>
</gene>
<dbReference type="EnsemblMetazoa" id="PHUM136680-RA">
    <property type="protein sequence ID" value="PHUM136680-PA"/>
    <property type="gene ID" value="PHUM136680"/>
</dbReference>
<dbReference type="InParanoid" id="E0VEN2"/>
<dbReference type="Proteomes" id="UP000009046">
    <property type="component" value="Unassembled WGS sequence"/>
</dbReference>
<proteinExistence type="predicted"/>
<protein>
    <submittedName>
        <fullName evidence="2 3">Uncharacterized protein</fullName>
    </submittedName>
</protein>